<keyword evidence="1" id="KW-0343">GTPase activation</keyword>
<dbReference type="Gene3D" id="3.40.525.10">
    <property type="entry name" value="CRAL-TRIO lipid binding domain"/>
    <property type="match status" value="1"/>
</dbReference>
<evidence type="ECO:0000259" key="2">
    <source>
        <dbReference type="PROSITE" id="PS50018"/>
    </source>
</evidence>
<dbReference type="STRING" id="1230383.A0A1M8A6P2"/>
<sequence>MGVLFEYVRQERDAVFDELALALEELELPGSFDLPDACLQLYHALCIIRFISSCASYEWRAHLPDEMVPESRGAWPSPPPLAEDTARHLVSNLLRLADSLLMYEQTVIDTQVNMIGRSLPEPDRTRTLNFLHQREQDTVLRERDYFVSMMDACQGLHAGCIHRENFHVVLPYFPPQRPSILPKDHGGVTFESTCWSTPADSLDSTPVTVAAMLSRELSTVLLYLSSSNWETTLKCCGSVMDPRLYLRPYESLHWRWPELQRFLFSLAGRVPHLPRRVLCHTSVVVRRMLIKWSLRHPEERMRVCANGLPEAAVALFDAMFTVLDSPRRRAVLWPTLCVLSGLSPHIHIPSRTRRDAGTKNAQLLDSVVHNLANSRTYYLSLFSIALMFEMASLGNKPLPEMLIQQYFQRVCELLPTMRTNETRVPALFLAALVRSRYTQQVAEMLQGAIQTRTCHQLVLVISHTINLLCSYKIDPSWKNTLFPICATVLRRNLCSTVSSWIVRRDRSEMSISAVQNNLANAVADPMSLLSALPATQSLDPSYLLSLSGHQLEAALQDDSLFSLVLALVHMPPTMLTLHAMAMCALKRLSGGVPPKVLMLRFTYLSPDMFQPLEKPLPVSQKILAILLPYDKELIHQNAMQLFSAETQGSQRYWLTSTQTSIKRMVRAKQVSFPLEGPSAVLYGLCCSNHAVVMAAKELGTLLGQHMKLPAPLPALLARLPDQKLLCQTLQAVPAPNLVVRTTWNALFRRWKMLLPRQKSSVTLLHELQHITRVLGASMHVALHDMVLTKEEPVMRTVSELLQDPAQHPFALTLLASIPHAGLSLILDLVYHGSTDDSAVTVWLPTLAAVVPRLGKMQVPAATLTIVMEMLLTCVRSVHRDEDRSKVCRVASIMATMKAPEVDAMRFELVDSMLPWALLSLSLRHEVLSCMVPLTNRLQPFMSSFLKRIDLSPQSAQHRRAARAVDRLLRAGTMSDKKQGLDVVHDPDACLAIQSLSQIFEQNPDFLRTEAVSLTGTPLVVTRCMVMRAMAKVLNSPTFQAVELESVHSHPSLVEMLCKDKGRWVASKVMQASTDDVPEWERALSGALLPHQVHEILRSLLSLEVQQCQGEQLLMRSNSPALVFLSAYARRSAHVQLQSLVRRLVLEVELVPDQALLMDGGGGSESASFARHRETAVRLIHTLRESLVSFVLWLPAELHQVFVTLKDTVAARYGKASATRALHACLCLRVIGPTIAAPSMVDVTPPANDSGHRALLFLNKVLVALPQGGFLSHREATLTQLNDSVAEASSELHRVVRDTSERFVADIPDLSMTRTPSLSAVRALHACFRPIADKGDADAKLLLDLVPPALSLPERIALIMDGRDRATVYEDFMSTYRESDTSIASSIFYELPRESRAAFCLAYTHMDMVRADLIGLVYYVIRTLSLQMRPWDLVLDLTGASERQMLQSQLTALIVALLPDTAFWQLSTVYVMNAGVVLMRHSWSLVDIHHQNPFLRRRKLEGGPPIKIVWVSKRDDATGLSDRQLHALSPASQRVLYAPSTYSRSNVFLDDTLRPPVPAELSVIGDTIVIRSATRSPDPAVPDVNSCDVIPLVDAVLSTDNVSKIAVSRRSCSDELYIHSNECISIVHDLRCMQMTLNEPSTSVSRTVPLTQVRATFIGMALFYRMSPHMPLRSAADTLLRVTGIERSASEGIYTSPLFAMPPVPESLRESVLRSILDIAGSHGRVNLLATRLDDLMSSVPPVQMRAMWRHLLSVWMMHPEHRGALQSSFLTIHKMSAEGIQAFGLACLDLMSSTPSLCAHSIQDAVIVAASPALHFFLVSQVFATVTAPPMPNMRHVLCSLLGLKAVQCLVPQTPLARFLPEILALVLLFTHDTDELLHELVHMMLANTVACWSGFKSAHLDMEDLFGVSKPTVPQMVASVERVLQALAPNKDVENHWRTVIEVRIRSAALTPDGPVQVRALNVLGFVSTPSLGHMHSVGTALLAAFPHSPEVVNACATCLARLFVSDQAASLFWVGLSLVATGALSGGVRLAHAALRALPPTNDVQKTLLEARYTKAWDSGAMDRVLGVSFERDFSFACASVLRVPLWEKDLSLQKETRALIERLIELGAPRAPNAGSPGPMGLALLLYCTDPTEDTRESLHSAALQNKITEISSLSIPSSAMGAALAQSLLPRANDLQLQALLPLTIEHDRSRDSSSSDSSIRIPESRPLSQLGFAGLVYKPDSDTVVTECRQWLHDLVRELAP</sequence>
<name>A0A1M8A6P2_MALS4</name>
<dbReference type="SUPFAM" id="SSF48350">
    <property type="entry name" value="GTPase activation domain, GAP"/>
    <property type="match status" value="1"/>
</dbReference>
<dbReference type="OMA" id="WSINDEP"/>
<feature type="domain" description="Ras-GAP" evidence="2">
    <location>
        <begin position="1090"/>
        <end position="1266"/>
    </location>
</feature>
<dbReference type="OrthoDB" id="28245at2759"/>
<dbReference type="InterPro" id="IPR036865">
    <property type="entry name" value="CRAL-TRIO_dom_sf"/>
</dbReference>
<dbReference type="PROSITE" id="PS50018">
    <property type="entry name" value="RAS_GTPASE_ACTIV_2"/>
    <property type="match status" value="1"/>
</dbReference>
<accession>A0A1M8A6P2</accession>
<dbReference type="EMBL" id="LT671823">
    <property type="protein sequence ID" value="SHO77904.1"/>
    <property type="molecule type" value="Genomic_DNA"/>
</dbReference>
<gene>
    <name evidence="3" type="ORF">MSYG_2246</name>
</gene>
<protein>
    <recommendedName>
        <fullName evidence="2">Ras-GAP domain-containing protein</fullName>
    </recommendedName>
</protein>
<dbReference type="InterPro" id="IPR039360">
    <property type="entry name" value="Ras_GTPase"/>
</dbReference>
<evidence type="ECO:0000313" key="3">
    <source>
        <dbReference type="EMBL" id="SHO77904.1"/>
    </source>
</evidence>
<evidence type="ECO:0000313" key="4">
    <source>
        <dbReference type="Proteomes" id="UP000186303"/>
    </source>
</evidence>
<dbReference type="InterPro" id="IPR001936">
    <property type="entry name" value="RasGAP_dom"/>
</dbReference>
<proteinExistence type="predicted"/>
<dbReference type="GO" id="GO:0005096">
    <property type="term" value="F:GTPase activator activity"/>
    <property type="evidence" value="ECO:0007669"/>
    <property type="project" value="UniProtKB-KW"/>
</dbReference>
<organism evidence="3 4">
    <name type="scientific">Malassezia sympodialis (strain ATCC 42132)</name>
    <name type="common">Atopic eczema-associated yeast</name>
    <dbReference type="NCBI Taxonomy" id="1230383"/>
    <lineage>
        <taxon>Eukaryota</taxon>
        <taxon>Fungi</taxon>
        <taxon>Dikarya</taxon>
        <taxon>Basidiomycota</taxon>
        <taxon>Ustilaginomycotina</taxon>
        <taxon>Malasseziomycetes</taxon>
        <taxon>Malasseziales</taxon>
        <taxon>Malasseziaceae</taxon>
        <taxon>Malassezia</taxon>
    </lineage>
</organism>
<dbReference type="Gene3D" id="1.10.506.10">
    <property type="entry name" value="GTPase Activation - p120gap, domain 1"/>
    <property type="match status" value="1"/>
</dbReference>
<dbReference type="VEuPathDB" id="FungiDB:MSYG_2246"/>
<dbReference type="InterPro" id="IPR008936">
    <property type="entry name" value="Rho_GTPase_activation_prot"/>
</dbReference>
<dbReference type="CDD" id="cd04519">
    <property type="entry name" value="RasGAP"/>
    <property type="match status" value="1"/>
</dbReference>
<dbReference type="Proteomes" id="UP000186303">
    <property type="component" value="Chromosome 3"/>
</dbReference>
<reference evidence="4" key="1">
    <citation type="journal article" date="2017" name="Nucleic Acids Res.">
        <title>Proteogenomics produces comprehensive and highly accurate protein-coding gene annotation in a complete genome assembly of Malassezia sympodialis.</title>
        <authorList>
            <person name="Zhu Y."/>
            <person name="Engstroem P.G."/>
            <person name="Tellgren-Roth C."/>
            <person name="Baudo C.D."/>
            <person name="Kennell J.C."/>
            <person name="Sun S."/>
            <person name="Billmyre R.B."/>
            <person name="Schroeder M.S."/>
            <person name="Andersson A."/>
            <person name="Holm T."/>
            <person name="Sigurgeirsson B."/>
            <person name="Wu G."/>
            <person name="Sankaranarayanan S.R."/>
            <person name="Siddharthan R."/>
            <person name="Sanyal K."/>
            <person name="Lundeberg J."/>
            <person name="Nystedt B."/>
            <person name="Boekhout T."/>
            <person name="Dawson T.L. Jr."/>
            <person name="Heitman J."/>
            <person name="Scheynius A."/>
            <person name="Lehtioe J."/>
        </authorList>
    </citation>
    <scope>NUCLEOTIDE SEQUENCE [LARGE SCALE GENOMIC DNA]</scope>
    <source>
        <strain evidence="4">ATCC 42132</strain>
    </source>
</reference>
<dbReference type="PANTHER" id="PTHR10194:SF151">
    <property type="entry name" value="NEUROFIBROMIN-A"/>
    <property type="match status" value="1"/>
</dbReference>
<dbReference type="PANTHER" id="PTHR10194">
    <property type="entry name" value="RAS GTPASE-ACTIVATING PROTEINS"/>
    <property type="match status" value="1"/>
</dbReference>
<keyword evidence="4" id="KW-1185">Reference proteome</keyword>
<evidence type="ECO:0000256" key="1">
    <source>
        <dbReference type="ARBA" id="ARBA00022468"/>
    </source>
</evidence>